<keyword evidence="6" id="KW-0472">Membrane</keyword>
<dbReference type="RefSeq" id="WP_154366192.1">
    <property type="nucleotide sequence ID" value="NZ_CANMYZ010000004.1"/>
</dbReference>
<organism evidence="8 9">
    <name type="scientific">Maribacter luteus</name>
    <dbReference type="NCBI Taxonomy" id="2594478"/>
    <lineage>
        <taxon>Bacteria</taxon>
        <taxon>Pseudomonadati</taxon>
        <taxon>Bacteroidota</taxon>
        <taxon>Flavobacteriia</taxon>
        <taxon>Flavobacteriales</taxon>
        <taxon>Flavobacteriaceae</taxon>
        <taxon>Maribacter</taxon>
    </lineage>
</organism>
<dbReference type="Pfam" id="PF13180">
    <property type="entry name" value="PDZ_2"/>
    <property type="match status" value="1"/>
</dbReference>
<dbReference type="InterPro" id="IPR029045">
    <property type="entry name" value="ClpP/crotonase-like_dom_sf"/>
</dbReference>
<protein>
    <submittedName>
        <fullName evidence="8">PDZ domain-containing protein</fullName>
    </submittedName>
</protein>
<dbReference type="GO" id="GO:0008236">
    <property type="term" value="F:serine-type peptidase activity"/>
    <property type="evidence" value="ECO:0007669"/>
    <property type="project" value="UniProtKB-KW"/>
</dbReference>
<evidence type="ECO:0000256" key="6">
    <source>
        <dbReference type="SAM" id="Phobius"/>
    </source>
</evidence>
<dbReference type="GO" id="GO:0004175">
    <property type="term" value="F:endopeptidase activity"/>
    <property type="evidence" value="ECO:0007669"/>
    <property type="project" value="TreeGrafter"/>
</dbReference>
<dbReference type="InterPro" id="IPR001478">
    <property type="entry name" value="PDZ"/>
</dbReference>
<evidence type="ECO:0000256" key="4">
    <source>
        <dbReference type="ARBA" id="ARBA00022825"/>
    </source>
</evidence>
<evidence type="ECO:0000313" key="8">
    <source>
        <dbReference type="EMBL" id="MRX64186.1"/>
    </source>
</evidence>
<name>A0A6I2MSE4_9FLAO</name>
<dbReference type="InterPro" id="IPR005151">
    <property type="entry name" value="Tail-specific_protease"/>
</dbReference>
<keyword evidence="4 5" id="KW-0720">Serine protease</keyword>
<dbReference type="CDD" id="cd07560">
    <property type="entry name" value="Peptidase_S41_CPP"/>
    <property type="match status" value="1"/>
</dbReference>
<dbReference type="NCBIfam" id="TIGR00225">
    <property type="entry name" value="prc"/>
    <property type="match status" value="1"/>
</dbReference>
<evidence type="ECO:0000256" key="5">
    <source>
        <dbReference type="RuleBase" id="RU004404"/>
    </source>
</evidence>
<dbReference type="Gene3D" id="3.90.226.10">
    <property type="entry name" value="2-enoyl-CoA Hydratase, Chain A, domain 1"/>
    <property type="match status" value="1"/>
</dbReference>
<dbReference type="SMART" id="SM00245">
    <property type="entry name" value="TSPc"/>
    <property type="match status" value="1"/>
</dbReference>
<proteinExistence type="inferred from homology"/>
<comment type="caution">
    <text evidence="8">The sequence shown here is derived from an EMBL/GenBank/DDBJ whole genome shotgun (WGS) entry which is preliminary data.</text>
</comment>
<keyword evidence="2 5" id="KW-0645">Protease</keyword>
<feature type="transmembrane region" description="Helical" evidence="6">
    <location>
        <begin position="7"/>
        <end position="29"/>
    </location>
</feature>
<evidence type="ECO:0000259" key="7">
    <source>
        <dbReference type="SMART" id="SM00245"/>
    </source>
</evidence>
<keyword evidence="9" id="KW-1185">Reference proteome</keyword>
<dbReference type="OrthoDB" id="9812068at2"/>
<evidence type="ECO:0000256" key="2">
    <source>
        <dbReference type="ARBA" id="ARBA00022670"/>
    </source>
</evidence>
<dbReference type="SUPFAM" id="SSF52096">
    <property type="entry name" value="ClpP/crotonase"/>
    <property type="match status" value="1"/>
</dbReference>
<dbReference type="GO" id="GO:0030288">
    <property type="term" value="C:outer membrane-bounded periplasmic space"/>
    <property type="evidence" value="ECO:0007669"/>
    <property type="project" value="TreeGrafter"/>
</dbReference>
<dbReference type="EMBL" id="WKJH01000005">
    <property type="protein sequence ID" value="MRX64186.1"/>
    <property type="molecule type" value="Genomic_DNA"/>
</dbReference>
<dbReference type="Proteomes" id="UP000443153">
    <property type="component" value="Unassembled WGS sequence"/>
</dbReference>
<dbReference type="Gene3D" id="2.30.42.10">
    <property type="match status" value="1"/>
</dbReference>
<dbReference type="SUPFAM" id="SSF50156">
    <property type="entry name" value="PDZ domain-like"/>
    <property type="match status" value="1"/>
</dbReference>
<evidence type="ECO:0000256" key="3">
    <source>
        <dbReference type="ARBA" id="ARBA00022801"/>
    </source>
</evidence>
<gene>
    <name evidence="8" type="ORF">GJ691_08390</name>
</gene>
<feature type="domain" description="Tail specific protease" evidence="7">
    <location>
        <begin position="177"/>
        <end position="359"/>
    </location>
</feature>
<keyword evidence="3 5" id="KW-0378">Hydrolase</keyword>
<dbReference type="AlphaFoldDB" id="A0A6I2MSE4"/>
<dbReference type="GO" id="GO:0006508">
    <property type="term" value="P:proteolysis"/>
    <property type="evidence" value="ECO:0007669"/>
    <property type="project" value="UniProtKB-KW"/>
</dbReference>
<evidence type="ECO:0000313" key="9">
    <source>
        <dbReference type="Proteomes" id="UP000443153"/>
    </source>
</evidence>
<dbReference type="CDD" id="cd06782">
    <property type="entry name" value="cpPDZ_CPP-like"/>
    <property type="match status" value="1"/>
</dbReference>
<sequence>MKGKYSYILPTIIAAALAVGVFVGGKLHFNDSPEKLFTTNSKKDKLNRLIDYIDYEYVDDIDTDSIVDVTVNNILEKLDPHSVYIPKRQMEEVSENMKGDFVGIGINFYPYKDTIAVIRTIDKGPSFLKGILPGDRILMADNDTLYGKNLASENIVEKLKGEKGSYVELTVFRKSEDKTFKVNVRRDVVPIKSVESYFMMTPKMGYIKVNRFAESTFREFKDALSALRKQGAERLTLDLRDNPGGYLGIAEQMADEFLEDGKLILFTKNKKGKIDKIYATDKGSFEDKPIYVLINERSASASEIVAGALQDNDIGTIVGRRSFGKGLVQREMDLGDGSAVRLTVSRYYTPTGRSIQRTYKNGNKDYYKRFTDRYHNGELVSVDSIKVADSLKYTTPKGRVVYGGGGIIPDVFVPIGSNEEEAVESMDNLGFLSFFVFEYLDEDRSRFSDISKEEFINEYHVDDILFERFVDYSVNRGLKMEFYDYEDQIKLYIKAALADQLFGPNSHAKIKSTADAMLKTVMELDAPMVKQADADSIEENN</sequence>
<evidence type="ECO:0000256" key="1">
    <source>
        <dbReference type="ARBA" id="ARBA00009179"/>
    </source>
</evidence>
<keyword evidence="6" id="KW-0812">Transmembrane</keyword>
<dbReference type="PANTHER" id="PTHR32060">
    <property type="entry name" value="TAIL-SPECIFIC PROTEASE"/>
    <property type="match status" value="1"/>
</dbReference>
<dbReference type="InterPro" id="IPR036034">
    <property type="entry name" value="PDZ_sf"/>
</dbReference>
<comment type="similarity">
    <text evidence="1 5">Belongs to the peptidase S41A family.</text>
</comment>
<dbReference type="GO" id="GO:0007165">
    <property type="term" value="P:signal transduction"/>
    <property type="evidence" value="ECO:0007669"/>
    <property type="project" value="TreeGrafter"/>
</dbReference>
<dbReference type="Pfam" id="PF03572">
    <property type="entry name" value="Peptidase_S41"/>
    <property type="match status" value="1"/>
</dbReference>
<keyword evidence="6" id="KW-1133">Transmembrane helix</keyword>
<dbReference type="InterPro" id="IPR004447">
    <property type="entry name" value="Peptidase_S41A"/>
</dbReference>
<reference evidence="8 9" key="1">
    <citation type="submission" date="2019-11" db="EMBL/GenBank/DDBJ databases">
        <title>Maribacter lutea sp. nov., a marine bacterium isolated from intertidal sand.</title>
        <authorList>
            <person name="Liu A."/>
        </authorList>
    </citation>
    <scope>NUCLEOTIDE SEQUENCE [LARGE SCALE GENOMIC DNA]</scope>
    <source>
        <strain evidence="8 9">RZ05</strain>
    </source>
</reference>
<dbReference type="PANTHER" id="PTHR32060:SF30">
    <property type="entry name" value="CARBOXY-TERMINAL PROCESSING PROTEASE CTPA"/>
    <property type="match status" value="1"/>
</dbReference>
<dbReference type="Gene3D" id="3.30.750.44">
    <property type="match status" value="1"/>
</dbReference>
<accession>A0A6I2MSE4</accession>